<sequence>IHDDVTLSDLKHQLNSLLHFRDQRRVTEIEYHRPSVCSNGIVSYTGMKLQNDGDVRTLFSIFSRYMMKGPIELDAEMVKPVEDIMSNMIRVRTFDEIAACMVKPGEDEVEA</sequence>
<name>A0A392S6V6_9FABA</name>
<feature type="non-terminal residue" evidence="1">
    <location>
        <position position="1"/>
    </location>
</feature>
<evidence type="ECO:0000313" key="1">
    <source>
        <dbReference type="EMBL" id="MCI43720.1"/>
    </source>
</evidence>
<dbReference type="Proteomes" id="UP000265520">
    <property type="component" value="Unassembled WGS sequence"/>
</dbReference>
<evidence type="ECO:0000313" key="2">
    <source>
        <dbReference type="Proteomes" id="UP000265520"/>
    </source>
</evidence>
<proteinExistence type="predicted"/>
<reference evidence="1 2" key="1">
    <citation type="journal article" date="2018" name="Front. Plant Sci.">
        <title>Red Clover (Trifolium pratense) and Zigzag Clover (T. medium) - A Picture of Genomic Similarities and Differences.</title>
        <authorList>
            <person name="Dluhosova J."/>
            <person name="Istvanek J."/>
            <person name="Nedelnik J."/>
            <person name="Repkova J."/>
        </authorList>
    </citation>
    <scope>NUCLEOTIDE SEQUENCE [LARGE SCALE GENOMIC DNA]</scope>
    <source>
        <strain evidence="2">cv. 10/8</strain>
        <tissue evidence="1">Leaf</tissue>
    </source>
</reference>
<dbReference type="AlphaFoldDB" id="A0A392S6V6"/>
<dbReference type="EMBL" id="LXQA010321270">
    <property type="protein sequence ID" value="MCI43720.1"/>
    <property type="molecule type" value="Genomic_DNA"/>
</dbReference>
<accession>A0A392S6V6</accession>
<comment type="caution">
    <text evidence="1">The sequence shown here is derived from an EMBL/GenBank/DDBJ whole genome shotgun (WGS) entry which is preliminary data.</text>
</comment>
<organism evidence="1 2">
    <name type="scientific">Trifolium medium</name>
    <dbReference type="NCBI Taxonomy" id="97028"/>
    <lineage>
        <taxon>Eukaryota</taxon>
        <taxon>Viridiplantae</taxon>
        <taxon>Streptophyta</taxon>
        <taxon>Embryophyta</taxon>
        <taxon>Tracheophyta</taxon>
        <taxon>Spermatophyta</taxon>
        <taxon>Magnoliopsida</taxon>
        <taxon>eudicotyledons</taxon>
        <taxon>Gunneridae</taxon>
        <taxon>Pentapetalae</taxon>
        <taxon>rosids</taxon>
        <taxon>fabids</taxon>
        <taxon>Fabales</taxon>
        <taxon>Fabaceae</taxon>
        <taxon>Papilionoideae</taxon>
        <taxon>50 kb inversion clade</taxon>
        <taxon>NPAAA clade</taxon>
        <taxon>Hologalegina</taxon>
        <taxon>IRL clade</taxon>
        <taxon>Trifolieae</taxon>
        <taxon>Trifolium</taxon>
    </lineage>
</organism>
<feature type="non-terminal residue" evidence="1">
    <location>
        <position position="111"/>
    </location>
</feature>
<protein>
    <submittedName>
        <fullName evidence="1">Uncharacterized protein</fullName>
    </submittedName>
</protein>
<keyword evidence="2" id="KW-1185">Reference proteome</keyword>